<organism evidence="4 5">
    <name type="scientific">Calocera viscosa (strain TUFC12733)</name>
    <dbReference type="NCBI Taxonomy" id="1330018"/>
    <lineage>
        <taxon>Eukaryota</taxon>
        <taxon>Fungi</taxon>
        <taxon>Dikarya</taxon>
        <taxon>Basidiomycota</taxon>
        <taxon>Agaricomycotina</taxon>
        <taxon>Dacrymycetes</taxon>
        <taxon>Dacrymycetales</taxon>
        <taxon>Dacrymycetaceae</taxon>
        <taxon>Calocera</taxon>
    </lineage>
</organism>
<dbReference type="GO" id="GO:0051087">
    <property type="term" value="F:protein-folding chaperone binding"/>
    <property type="evidence" value="ECO:0007669"/>
    <property type="project" value="TreeGrafter"/>
</dbReference>
<dbReference type="OrthoDB" id="1564555at2759"/>
<dbReference type="CDD" id="cd06465">
    <property type="entry name" value="p23_hB-ind1_like"/>
    <property type="match status" value="1"/>
</dbReference>
<evidence type="ECO:0000256" key="2">
    <source>
        <dbReference type="SAM" id="MobiDB-lite"/>
    </source>
</evidence>
<dbReference type="FunFam" id="2.60.40.790:FF:000013">
    <property type="entry name" value="Very-long-chain (3R)-3-hydroxyacyl-CoA dehydratase"/>
    <property type="match status" value="1"/>
</dbReference>
<dbReference type="AlphaFoldDB" id="A0A167QDS6"/>
<dbReference type="GO" id="GO:0051879">
    <property type="term" value="F:Hsp90 protein binding"/>
    <property type="evidence" value="ECO:0007669"/>
    <property type="project" value="InterPro"/>
</dbReference>
<evidence type="ECO:0000313" key="5">
    <source>
        <dbReference type="Proteomes" id="UP000076738"/>
    </source>
</evidence>
<dbReference type="GO" id="GO:0005634">
    <property type="term" value="C:nucleus"/>
    <property type="evidence" value="ECO:0007669"/>
    <property type="project" value="TreeGrafter"/>
</dbReference>
<feature type="region of interest" description="Disordered" evidence="2">
    <location>
        <begin position="200"/>
        <end position="243"/>
    </location>
</feature>
<dbReference type="PANTHER" id="PTHR22932">
    <property type="entry name" value="TELOMERASE-BINDING PROTEIN P23 HSP90 CO-CHAPERONE"/>
    <property type="match status" value="1"/>
</dbReference>
<dbReference type="Proteomes" id="UP000076738">
    <property type="component" value="Unassembled WGS sequence"/>
</dbReference>
<dbReference type="InterPro" id="IPR008978">
    <property type="entry name" value="HSP20-like_chaperone"/>
</dbReference>
<dbReference type="PANTHER" id="PTHR22932:SF1">
    <property type="entry name" value="CO-CHAPERONE PROTEIN DAF-41"/>
    <property type="match status" value="1"/>
</dbReference>
<dbReference type="STRING" id="1330018.A0A167QDS6"/>
<evidence type="ECO:0000256" key="1">
    <source>
        <dbReference type="ARBA" id="ARBA00025733"/>
    </source>
</evidence>
<feature type="compositionally biased region" description="Gly residues" evidence="2">
    <location>
        <begin position="144"/>
        <end position="153"/>
    </location>
</feature>
<dbReference type="SUPFAM" id="SSF49764">
    <property type="entry name" value="HSP20-like chaperones"/>
    <property type="match status" value="1"/>
</dbReference>
<dbReference type="GO" id="GO:0005829">
    <property type="term" value="C:cytosol"/>
    <property type="evidence" value="ECO:0007669"/>
    <property type="project" value="TreeGrafter"/>
</dbReference>
<evidence type="ECO:0000259" key="3">
    <source>
        <dbReference type="PROSITE" id="PS51203"/>
    </source>
</evidence>
<gene>
    <name evidence="4" type="ORF">CALVIDRAFT_525231</name>
</gene>
<name>A0A167QDS6_CALVF</name>
<dbReference type="GO" id="GO:0006457">
    <property type="term" value="P:protein folding"/>
    <property type="evidence" value="ECO:0007669"/>
    <property type="project" value="TreeGrafter"/>
</dbReference>
<reference evidence="4 5" key="1">
    <citation type="journal article" date="2016" name="Mol. Biol. Evol.">
        <title>Comparative Genomics of Early-Diverging Mushroom-Forming Fungi Provides Insights into the Origins of Lignocellulose Decay Capabilities.</title>
        <authorList>
            <person name="Nagy L.G."/>
            <person name="Riley R."/>
            <person name="Tritt A."/>
            <person name="Adam C."/>
            <person name="Daum C."/>
            <person name="Floudas D."/>
            <person name="Sun H."/>
            <person name="Yadav J.S."/>
            <person name="Pangilinan J."/>
            <person name="Larsson K.H."/>
            <person name="Matsuura K."/>
            <person name="Barry K."/>
            <person name="Labutti K."/>
            <person name="Kuo R."/>
            <person name="Ohm R.A."/>
            <person name="Bhattacharya S.S."/>
            <person name="Shirouzu T."/>
            <person name="Yoshinaga Y."/>
            <person name="Martin F.M."/>
            <person name="Grigoriev I.V."/>
            <person name="Hibbett D.S."/>
        </authorList>
    </citation>
    <scope>NUCLEOTIDE SEQUENCE [LARGE SCALE GENOMIC DNA]</scope>
    <source>
        <strain evidence="4 5">TUFC12733</strain>
    </source>
</reference>
<feature type="compositionally biased region" description="Acidic residues" evidence="2">
    <location>
        <begin position="124"/>
        <end position="139"/>
    </location>
</feature>
<proteinExistence type="inferred from homology"/>
<evidence type="ECO:0000313" key="4">
    <source>
        <dbReference type="EMBL" id="KZO99663.1"/>
    </source>
</evidence>
<dbReference type="InterPro" id="IPR045250">
    <property type="entry name" value="p23-like"/>
</dbReference>
<dbReference type="EMBL" id="KV417271">
    <property type="protein sequence ID" value="KZO99663.1"/>
    <property type="molecule type" value="Genomic_DNA"/>
</dbReference>
<protein>
    <submittedName>
        <fullName evidence="4">HSP20-like chaperone</fullName>
    </submittedName>
</protein>
<dbReference type="Gene3D" id="2.60.40.790">
    <property type="match status" value="1"/>
</dbReference>
<feature type="compositionally biased region" description="Acidic residues" evidence="2">
    <location>
        <begin position="210"/>
        <end position="221"/>
    </location>
</feature>
<dbReference type="PROSITE" id="PS51203">
    <property type="entry name" value="CS"/>
    <property type="match status" value="1"/>
</dbReference>
<sequence length="243" mass="25860">MASHPQITWAQRSSETVPEKNILYVTIDLPDIIEGTLKLDLEEDSISFKARAGNAARGLAEKDYEFKLDFYAPIVPEETQKNLSSRHLALKLRKKDAQAEFWPRLTKEKVKTPWMKTDFSKWVDEDEQDAAADPDDFSGMDDPGAGGMPGMGGMGGMPGMGGMGGMPGMGGMGGMPGMGGFGGGMPGGADFNFEEMMAKINAGGAGGAEGAEDDDDDEEDGIPPLEEVPATSSTKTDGTEEEH</sequence>
<feature type="region of interest" description="Disordered" evidence="2">
    <location>
        <begin position="121"/>
        <end position="153"/>
    </location>
</feature>
<dbReference type="InterPro" id="IPR007052">
    <property type="entry name" value="CS_dom"/>
</dbReference>
<keyword evidence="5" id="KW-1185">Reference proteome</keyword>
<feature type="domain" description="CS" evidence="3">
    <location>
        <begin position="2"/>
        <end position="106"/>
    </location>
</feature>
<comment type="similarity">
    <text evidence="1">Belongs to the p23/wos2 family.</text>
</comment>
<dbReference type="GO" id="GO:0051131">
    <property type="term" value="P:chaperone-mediated protein complex assembly"/>
    <property type="evidence" value="ECO:0007669"/>
    <property type="project" value="TreeGrafter"/>
</dbReference>
<accession>A0A167QDS6</accession>